<protein>
    <submittedName>
        <fullName evidence="1">Uncharacterized protein</fullName>
    </submittedName>
</protein>
<sequence length="844" mass="92056">MGLYPLNGGNQPNKEPHALALREGTQIVDVKEATPLTIDNVEGRTLVNLMGISGRCEEPHLFTKVLPLEVSLDTSRKVEGNGSLLLVSTVSNDSYYGVSRTININADSHYIAVAMAHNITASALRLQIHGMGGGSKFVTADSEGYGEFEPLAVRFKPSDLVATSQVEVQLWIKTASTNAGGSFDAIRVYEISRNEYDAIGSMTPKQIAARYPYTDTLTHVINPYVEVTGMNLCPDFTRFDVHSSKTMQVVSPQETRIVLQTDNQSAYSFDSEHFAVVPGQTYTLSADIEGIGVVMDVYTNVAGQPILDTPQVGRDVRSTTFTVPVGVRSVQVRIIIESGAKAGTRTVKNPMLVVGITPKSYQPQKRSLWAPEAKLASHPVTGADADILYTGDDGSPYVLEKWEKVTLDGNLTYRHVDKGAGFKIFYTETLPPTQKDTAFVTKYDGTILGRKLQGEMLTAADAQVLTDITDPNPNLLVFSVSNAESGWGDMYSPTSEEIKAYFLGWKMFDVSTNGADGNGVYNRTDSKEKGWTPLDSYNGTRYFGATVTVPNVAPSQLINGNYAKHRDIHPYRLQYLKSKPKIVRVETYDTGASLVSGANVVTVGSGVIFREKAAVLTSKTAVAIGDTHSPTKQKIKKAIQVYKGARRDGVWYRSYINPHGLEKFRADISNYDPNETYYITYAAFIPALVATINVKAAANMRGTLTALVDQMGDVNSRLSMVEAQQAMEGIETWVAPTLMNGWKPYADGYQVPRYSIDNNGIVRLEGLMTGGVTAANTTLFYLPKGYRPKGTQLFECTGAGSVENVAIAVRIDVGFDGRVFINQSSTNLHAAYLSISGISFKAEQ</sequence>
<reference evidence="1 2" key="1">
    <citation type="submission" date="2019-07" db="EMBL/GenBank/DDBJ databases">
        <authorList>
            <person name="Kim J."/>
        </authorList>
    </citation>
    <scope>NUCLEOTIDE SEQUENCE [LARGE SCALE GENOMIC DNA]</scope>
    <source>
        <strain evidence="1 2">N4</strain>
    </source>
</reference>
<evidence type="ECO:0000313" key="2">
    <source>
        <dbReference type="Proteomes" id="UP000318102"/>
    </source>
</evidence>
<accession>A0A559IL12</accession>
<dbReference type="AlphaFoldDB" id="A0A559IL12"/>
<name>A0A559IL12_9BACL</name>
<keyword evidence="2" id="KW-1185">Reference proteome</keyword>
<dbReference type="RefSeq" id="WP_144993560.1">
    <property type="nucleotide sequence ID" value="NZ_VNJK01000003.1"/>
</dbReference>
<dbReference type="OrthoDB" id="2667186at2"/>
<evidence type="ECO:0000313" key="1">
    <source>
        <dbReference type="EMBL" id="TVX88352.1"/>
    </source>
</evidence>
<dbReference type="EMBL" id="VNJK01000003">
    <property type="protein sequence ID" value="TVX88352.1"/>
    <property type="molecule type" value="Genomic_DNA"/>
</dbReference>
<proteinExistence type="predicted"/>
<dbReference type="Proteomes" id="UP000318102">
    <property type="component" value="Unassembled WGS sequence"/>
</dbReference>
<organism evidence="1 2">
    <name type="scientific">Paenibacillus agilis</name>
    <dbReference type="NCBI Taxonomy" id="3020863"/>
    <lineage>
        <taxon>Bacteria</taxon>
        <taxon>Bacillati</taxon>
        <taxon>Bacillota</taxon>
        <taxon>Bacilli</taxon>
        <taxon>Bacillales</taxon>
        <taxon>Paenibacillaceae</taxon>
        <taxon>Paenibacillus</taxon>
    </lineage>
</organism>
<gene>
    <name evidence="1" type="ORF">FPZ44_20945</name>
</gene>
<comment type="caution">
    <text evidence="1">The sequence shown here is derived from an EMBL/GenBank/DDBJ whole genome shotgun (WGS) entry which is preliminary data.</text>
</comment>